<dbReference type="PROSITE" id="PS51257">
    <property type="entry name" value="PROKAR_LIPOPROTEIN"/>
    <property type="match status" value="1"/>
</dbReference>
<feature type="chain" id="PRO_5045848757" evidence="1">
    <location>
        <begin position="20"/>
        <end position="741"/>
    </location>
</feature>
<dbReference type="Pfam" id="PF19313">
    <property type="entry name" value="DUF5916"/>
    <property type="match status" value="2"/>
</dbReference>
<keyword evidence="4" id="KW-1185">Reference proteome</keyword>
<dbReference type="InterPro" id="IPR045670">
    <property type="entry name" value="DUF5916"/>
</dbReference>
<dbReference type="Proteomes" id="UP001595740">
    <property type="component" value="Unassembled WGS sequence"/>
</dbReference>
<dbReference type="SUPFAM" id="SSF49344">
    <property type="entry name" value="CBD9-like"/>
    <property type="match status" value="1"/>
</dbReference>
<feature type="domain" description="DUF5916" evidence="2">
    <location>
        <begin position="372"/>
        <end position="737"/>
    </location>
</feature>
<evidence type="ECO:0000313" key="4">
    <source>
        <dbReference type="Proteomes" id="UP001595740"/>
    </source>
</evidence>
<dbReference type="Gene3D" id="2.60.40.1190">
    <property type="match status" value="1"/>
</dbReference>
<name>A0ABV7RPP4_9GAMM</name>
<feature type="signal peptide" evidence="1">
    <location>
        <begin position="1"/>
        <end position="19"/>
    </location>
</feature>
<keyword evidence="1" id="KW-0732">Signal</keyword>
<protein>
    <submittedName>
        <fullName evidence="3">DUF5916 domain-containing protein</fullName>
    </submittedName>
</protein>
<gene>
    <name evidence="3" type="ORF">ACFOLC_03985</name>
</gene>
<sequence>MRAPLTLAILTALSCPAMAVEIDGRIDPSEWQGARQLADFRQVQPLTQAPGTLSTQAWVLATPEGLAIAFRNEQPASVPRTRQKVQRDFEAQVDRVNLIVDFDGDGRTGYNFTVASTGGIADAVVTNETQFNDDWDGNWRHAVSEDETGWSVEMLIPWYIAPMRDGENGQRTVKLYLDRVIGSTGERSAWPAASFERPRFLSDFAPVQMPQYSQSLLAVTPYVSGLYDNIGGDSDFDGGADIFWKPNGRFQLSATLNPDFGQVESDDLVINFSATETFISDKRPFFTENQGIFEFTTPSDYSQLLYTRRVGGPADDRNGAGDIIGAVKLNGSFGATKYGVFAAEEADEVGRTFSALRLVRDFDTQNLGAMLTRVDRPYLDREATVAGVDHNWRPTDRVSVETRLIGSQIDQDSETTRDSGATVWVNYEMDDGWRQQWLAMHFGNDLQLNDFGYLSRNSTNYLNWQVMRRFTDLPADSRYSSKDWRWRISGTDNDHGDRLQRQLRISRQSKVRDGSSEYAQININSSGVDDLLLRGNGVVDKPTNFIATYEYDRPRKGDWSWELDANVFSGGLAGNDKIGFDVEFVPTYFINDAFSVYAGAYYERVPDWLVWQHDNLIGSFDEDMLQVSAGMDWTISSKQELRVKLQAVGLDARLHQAYRVDGTGNAIASSDPVDDFSVRNLGFQIRYRYELAPLSYLYVVYGRGGYEQEPFSEEAGEALRDSLELRDDEQLMVKLSYRFEI</sequence>
<dbReference type="EMBL" id="JBHRXK010000001">
    <property type="protein sequence ID" value="MFC3550168.1"/>
    <property type="molecule type" value="Genomic_DNA"/>
</dbReference>
<comment type="caution">
    <text evidence="3">The sequence shown here is derived from an EMBL/GenBank/DDBJ whole genome shotgun (WGS) entry which is preliminary data.</text>
</comment>
<evidence type="ECO:0000313" key="3">
    <source>
        <dbReference type="EMBL" id="MFC3550168.1"/>
    </source>
</evidence>
<dbReference type="RefSeq" id="WP_386757722.1">
    <property type="nucleotide sequence ID" value="NZ_JBHRXK010000001.1"/>
</dbReference>
<reference evidence="4" key="1">
    <citation type="journal article" date="2019" name="Int. J. Syst. Evol. Microbiol.">
        <title>The Global Catalogue of Microorganisms (GCM) 10K type strain sequencing project: providing services to taxonomists for standard genome sequencing and annotation.</title>
        <authorList>
            <consortium name="The Broad Institute Genomics Platform"/>
            <consortium name="The Broad Institute Genome Sequencing Center for Infectious Disease"/>
            <person name="Wu L."/>
            <person name="Ma J."/>
        </authorList>
    </citation>
    <scope>NUCLEOTIDE SEQUENCE [LARGE SCALE GENOMIC DNA]</scope>
    <source>
        <strain evidence="4">KCTC 42875</strain>
    </source>
</reference>
<evidence type="ECO:0000256" key="1">
    <source>
        <dbReference type="SAM" id="SignalP"/>
    </source>
</evidence>
<proteinExistence type="predicted"/>
<evidence type="ECO:0000259" key="2">
    <source>
        <dbReference type="Pfam" id="PF19313"/>
    </source>
</evidence>
<accession>A0ABV7RPP4</accession>
<organism evidence="3 4">
    <name type="scientific">Lysobacter cavernae</name>
    <dbReference type="NCBI Taxonomy" id="1685901"/>
    <lineage>
        <taxon>Bacteria</taxon>
        <taxon>Pseudomonadati</taxon>
        <taxon>Pseudomonadota</taxon>
        <taxon>Gammaproteobacteria</taxon>
        <taxon>Lysobacterales</taxon>
        <taxon>Lysobacteraceae</taxon>
        <taxon>Lysobacter</taxon>
    </lineage>
</organism>
<feature type="domain" description="DUF5916" evidence="2">
    <location>
        <begin position="217"/>
        <end position="314"/>
    </location>
</feature>